<dbReference type="Gene3D" id="3.40.50.1820">
    <property type="entry name" value="alpha/beta hydrolase"/>
    <property type="match status" value="1"/>
</dbReference>
<sequence>MARCLSFTAYRDWFYRYSFANAGLRSLSSNLGDGTIIHCWAQCVMRLMEAHGVHRMNLVGISYGRFVGYSMAAQFQEKIERVGVPSFFLTDLINARLNIDTKKVPDILSVMFLF</sequence>
<proteinExistence type="predicted"/>
<gene>
    <name evidence="1" type="ORF">POPTR_017G053300</name>
</gene>
<name>A0A2K1X3L1_POPTR</name>
<dbReference type="PANTHER" id="PTHR43139">
    <property type="entry name" value="SI:DKEY-122A22.2"/>
    <property type="match status" value="1"/>
</dbReference>
<dbReference type="EMBL" id="CM009306">
    <property type="protein sequence ID" value="PNS95360.1"/>
    <property type="molecule type" value="Genomic_DNA"/>
</dbReference>
<evidence type="ECO:0008006" key="3">
    <source>
        <dbReference type="Google" id="ProtNLM"/>
    </source>
</evidence>
<dbReference type="InterPro" id="IPR052370">
    <property type="entry name" value="Meta-cleavage_hydrolase"/>
</dbReference>
<evidence type="ECO:0000313" key="1">
    <source>
        <dbReference type="EMBL" id="PNS95360.1"/>
    </source>
</evidence>
<dbReference type="SUPFAM" id="SSF53474">
    <property type="entry name" value="alpha/beta-Hydrolases"/>
    <property type="match status" value="1"/>
</dbReference>
<dbReference type="AlphaFoldDB" id="A0A2K1X3L1"/>
<evidence type="ECO:0000313" key="2">
    <source>
        <dbReference type="Proteomes" id="UP000006729"/>
    </source>
</evidence>
<reference evidence="1 2" key="1">
    <citation type="journal article" date="2006" name="Science">
        <title>The genome of black cottonwood, Populus trichocarpa (Torr. &amp; Gray).</title>
        <authorList>
            <person name="Tuskan G.A."/>
            <person name="Difazio S."/>
            <person name="Jansson S."/>
            <person name="Bohlmann J."/>
            <person name="Grigoriev I."/>
            <person name="Hellsten U."/>
            <person name="Putnam N."/>
            <person name="Ralph S."/>
            <person name="Rombauts S."/>
            <person name="Salamov A."/>
            <person name="Schein J."/>
            <person name="Sterck L."/>
            <person name="Aerts A."/>
            <person name="Bhalerao R.R."/>
            <person name="Bhalerao R.P."/>
            <person name="Blaudez D."/>
            <person name="Boerjan W."/>
            <person name="Brun A."/>
            <person name="Brunner A."/>
            <person name="Busov V."/>
            <person name="Campbell M."/>
            <person name="Carlson J."/>
            <person name="Chalot M."/>
            <person name="Chapman J."/>
            <person name="Chen G.L."/>
            <person name="Cooper D."/>
            <person name="Coutinho P.M."/>
            <person name="Couturier J."/>
            <person name="Covert S."/>
            <person name="Cronk Q."/>
            <person name="Cunningham R."/>
            <person name="Davis J."/>
            <person name="Degroeve S."/>
            <person name="Dejardin A."/>
            <person name="Depamphilis C."/>
            <person name="Detter J."/>
            <person name="Dirks B."/>
            <person name="Dubchak I."/>
            <person name="Duplessis S."/>
            <person name="Ehlting J."/>
            <person name="Ellis B."/>
            <person name="Gendler K."/>
            <person name="Goodstein D."/>
            <person name="Gribskov M."/>
            <person name="Grimwood J."/>
            <person name="Groover A."/>
            <person name="Gunter L."/>
            <person name="Hamberger B."/>
            <person name="Heinze B."/>
            <person name="Helariutta Y."/>
            <person name="Henrissat B."/>
            <person name="Holligan D."/>
            <person name="Holt R."/>
            <person name="Huang W."/>
            <person name="Islam-Faridi N."/>
            <person name="Jones S."/>
            <person name="Jones-Rhoades M."/>
            <person name="Jorgensen R."/>
            <person name="Joshi C."/>
            <person name="Kangasjarvi J."/>
            <person name="Karlsson J."/>
            <person name="Kelleher C."/>
            <person name="Kirkpatrick R."/>
            <person name="Kirst M."/>
            <person name="Kohler A."/>
            <person name="Kalluri U."/>
            <person name="Larimer F."/>
            <person name="Leebens-Mack J."/>
            <person name="Leple J.C."/>
            <person name="Locascio P."/>
            <person name="Lou Y."/>
            <person name="Lucas S."/>
            <person name="Martin F."/>
            <person name="Montanini B."/>
            <person name="Napoli C."/>
            <person name="Nelson D.R."/>
            <person name="Nelson C."/>
            <person name="Nieminen K."/>
            <person name="Nilsson O."/>
            <person name="Pereda V."/>
            <person name="Peter G."/>
            <person name="Philippe R."/>
            <person name="Pilate G."/>
            <person name="Poliakov A."/>
            <person name="Razumovskaya J."/>
            <person name="Richardson P."/>
            <person name="Rinaldi C."/>
            <person name="Ritland K."/>
            <person name="Rouze P."/>
            <person name="Ryaboy D."/>
            <person name="Schmutz J."/>
            <person name="Schrader J."/>
            <person name="Segerman B."/>
            <person name="Shin H."/>
            <person name="Siddiqui A."/>
            <person name="Sterky F."/>
            <person name="Terry A."/>
            <person name="Tsai C.J."/>
            <person name="Uberbacher E."/>
            <person name="Unneberg P."/>
            <person name="Vahala J."/>
            <person name="Wall K."/>
            <person name="Wessler S."/>
            <person name="Yang G."/>
            <person name="Yin T."/>
            <person name="Douglas C."/>
            <person name="Marra M."/>
            <person name="Sandberg G."/>
            <person name="Van de Peer Y."/>
            <person name="Rokhsar D."/>
        </authorList>
    </citation>
    <scope>NUCLEOTIDE SEQUENCE [LARGE SCALE GENOMIC DNA]</scope>
    <source>
        <strain evidence="2">cv. Nisqually</strain>
    </source>
</reference>
<dbReference type="PANTHER" id="PTHR43139:SF7">
    <property type="entry name" value="ALPHA_BETA-HYDROLASES SUPERFAMILY PROTEIN"/>
    <property type="match status" value="1"/>
</dbReference>
<protein>
    <recommendedName>
        <fullName evidence="3">AB hydrolase-1 domain-containing protein</fullName>
    </recommendedName>
</protein>
<dbReference type="InterPro" id="IPR029058">
    <property type="entry name" value="AB_hydrolase_fold"/>
</dbReference>
<accession>A0A2K1X3L1</accession>
<organism evidence="1 2">
    <name type="scientific">Populus trichocarpa</name>
    <name type="common">Western balsam poplar</name>
    <name type="synonym">Populus balsamifera subsp. trichocarpa</name>
    <dbReference type="NCBI Taxonomy" id="3694"/>
    <lineage>
        <taxon>Eukaryota</taxon>
        <taxon>Viridiplantae</taxon>
        <taxon>Streptophyta</taxon>
        <taxon>Embryophyta</taxon>
        <taxon>Tracheophyta</taxon>
        <taxon>Spermatophyta</taxon>
        <taxon>Magnoliopsida</taxon>
        <taxon>eudicotyledons</taxon>
        <taxon>Gunneridae</taxon>
        <taxon>Pentapetalae</taxon>
        <taxon>rosids</taxon>
        <taxon>fabids</taxon>
        <taxon>Malpighiales</taxon>
        <taxon>Salicaceae</taxon>
        <taxon>Saliceae</taxon>
        <taxon>Populus</taxon>
    </lineage>
</organism>
<keyword evidence="2" id="KW-1185">Reference proteome</keyword>
<dbReference type="Proteomes" id="UP000006729">
    <property type="component" value="Chromosome 17"/>
</dbReference>